<gene>
    <name evidence="1" type="ORF">CH330_04930</name>
</gene>
<protein>
    <submittedName>
        <fullName evidence="1">Uncharacterized protein</fullName>
    </submittedName>
</protein>
<evidence type="ECO:0000313" key="1">
    <source>
        <dbReference type="EMBL" id="OYD15692.1"/>
    </source>
</evidence>
<accession>A0A235BU07</accession>
<dbReference type="EMBL" id="NOZP01000088">
    <property type="protein sequence ID" value="OYD15692.1"/>
    <property type="molecule type" value="Genomic_DNA"/>
</dbReference>
<comment type="caution">
    <text evidence="1">The sequence shown here is derived from an EMBL/GenBank/DDBJ whole genome shotgun (WGS) entry which is preliminary data.</text>
</comment>
<dbReference type="Proteomes" id="UP000215559">
    <property type="component" value="Unassembled WGS sequence"/>
</dbReference>
<reference evidence="1 2" key="1">
    <citation type="submission" date="2017-07" db="EMBL/GenBank/DDBJ databases">
        <title>Recovery of genomes from metagenomes via a dereplication, aggregation, and scoring strategy.</title>
        <authorList>
            <person name="Sieber C.M."/>
            <person name="Probst A.J."/>
            <person name="Sharrar A."/>
            <person name="Thomas B.C."/>
            <person name="Hess M."/>
            <person name="Tringe S.G."/>
            <person name="Banfield J.F."/>
        </authorList>
    </citation>
    <scope>NUCLEOTIDE SEQUENCE [LARGE SCALE GENOMIC DNA]</scope>
    <source>
        <strain evidence="1">JGI_Cruoil_03_51_56</strain>
    </source>
</reference>
<evidence type="ECO:0000313" key="2">
    <source>
        <dbReference type="Proteomes" id="UP000215559"/>
    </source>
</evidence>
<organism evidence="1 2">
    <name type="scientific">candidate division WOR-3 bacterium JGI_Cruoil_03_51_56</name>
    <dbReference type="NCBI Taxonomy" id="1973747"/>
    <lineage>
        <taxon>Bacteria</taxon>
        <taxon>Bacteria division WOR-3</taxon>
    </lineage>
</organism>
<sequence>MLDSNVQLFRIVFLNPFWKSSQILFQNRFQKQPQTSCPIPCCENLFYHTNFEKAVIEIVLVSLNTTWAARTGRPRDLLCFS</sequence>
<proteinExistence type="predicted"/>
<name>A0A235BU07_UNCW3</name>
<dbReference type="AlphaFoldDB" id="A0A235BU07"/>